<proteinExistence type="predicted"/>
<comment type="caution">
    <text evidence="1">The sequence shown here is derived from an EMBL/GenBank/DDBJ whole genome shotgun (WGS) entry which is preliminary data.</text>
</comment>
<dbReference type="eggNOG" id="COG0725">
    <property type="taxonomic scope" value="Bacteria"/>
</dbReference>
<evidence type="ECO:0008006" key="3">
    <source>
        <dbReference type="Google" id="ProtNLM"/>
    </source>
</evidence>
<dbReference type="Pfam" id="PF13531">
    <property type="entry name" value="SBP_bac_11"/>
    <property type="match status" value="1"/>
</dbReference>
<dbReference type="Proteomes" id="UP000027432">
    <property type="component" value="Unassembled WGS sequence"/>
</dbReference>
<evidence type="ECO:0000313" key="1">
    <source>
        <dbReference type="EMBL" id="KEO55175.1"/>
    </source>
</evidence>
<protein>
    <recommendedName>
        <fullName evidence="3">Molybdate ABC transporter substrate-binding protein</fullName>
    </recommendedName>
</protein>
<name>A0A074JH14_9RHOB</name>
<dbReference type="STRING" id="1353537.TP2_16485"/>
<keyword evidence="2" id="KW-1185">Reference proteome</keyword>
<evidence type="ECO:0000313" key="2">
    <source>
        <dbReference type="Proteomes" id="UP000027432"/>
    </source>
</evidence>
<accession>A0A074JH14</accession>
<organism evidence="1 2">
    <name type="scientific">Thioclava pacifica DSM 10166</name>
    <dbReference type="NCBI Taxonomy" id="1353537"/>
    <lineage>
        <taxon>Bacteria</taxon>
        <taxon>Pseudomonadati</taxon>
        <taxon>Pseudomonadota</taxon>
        <taxon>Alphaproteobacteria</taxon>
        <taxon>Rhodobacterales</taxon>
        <taxon>Paracoccaceae</taxon>
        <taxon>Thioclava</taxon>
    </lineage>
</organism>
<dbReference type="AlphaFoldDB" id="A0A074JH14"/>
<dbReference type="RefSeq" id="WP_038074140.1">
    <property type="nucleotide sequence ID" value="NZ_AUND01000004.1"/>
</dbReference>
<reference evidence="1 2" key="1">
    <citation type="submission" date="2013-07" db="EMBL/GenBank/DDBJ databases">
        <title>Thioclava pacifica DSM 10166 Genome Sequencing.</title>
        <authorList>
            <person name="Lai Q."/>
            <person name="Shao Z."/>
        </authorList>
    </citation>
    <scope>NUCLEOTIDE SEQUENCE [LARGE SCALE GENOMIC DNA]</scope>
    <source>
        <strain evidence="1 2">DSM 10166</strain>
    </source>
</reference>
<dbReference type="Gene3D" id="3.40.190.10">
    <property type="entry name" value="Periplasmic binding protein-like II"/>
    <property type="match status" value="2"/>
</dbReference>
<gene>
    <name evidence="1" type="ORF">TP2_16485</name>
</gene>
<dbReference type="EMBL" id="AUND01000004">
    <property type="protein sequence ID" value="KEO55175.1"/>
    <property type="molecule type" value="Genomic_DNA"/>
</dbReference>
<dbReference type="SUPFAM" id="SSF53850">
    <property type="entry name" value="Periplasmic binding protein-like II"/>
    <property type="match status" value="1"/>
</dbReference>
<sequence length="229" mass="23849">MDCLRIFVPVAVRALFEKLAPRLEAVAGQPILLNVDLNPAIPERIAAGEPYDLALSNPHYVKPLIREGRVEAASHRAFGRVPLAVGGKTGTAGGLRTETDAIAGLLREAENIAYTGAGTSGHTFHKVLDRMGLTEEILRKSRAMGGGEPVRAVVTGESSLAIAPLSTLIATPGVEPVAIFPDDLGAHIDMTVFLPPGAEAGAQAVHAFLSAPALDAELAAAGLVRFVLD</sequence>